<comment type="similarity">
    <text evidence="7">Belongs to the DNA polymerase HolA subunit family.</text>
</comment>
<dbReference type="InterPro" id="IPR008921">
    <property type="entry name" value="DNA_pol3_clamp-load_cplx_C"/>
</dbReference>
<evidence type="ECO:0000256" key="4">
    <source>
        <dbReference type="ARBA" id="ARBA00022695"/>
    </source>
</evidence>
<dbReference type="InterPro" id="IPR005790">
    <property type="entry name" value="DNA_polIII_delta"/>
</dbReference>
<keyword evidence="5" id="KW-0235">DNA replication</keyword>
<keyword evidence="4" id="KW-0548">Nucleotidyltransferase</keyword>
<sequence length="360" mass="40584">MPQTDPKTIKAQLRKGELKNLYYIFGKNIPEVEKLTKQIIQAAVGDNEEFALNKLDGRYLDTSELYDMIQMMPMMSEYNCILINDYNCEKPRENMAGLRSDDLNKKLLEVLKDIPSQTVVIFNVTGFEIAVKTDYKTGRSTIKDKNKKLADLAEKVGELVECPIKSENELAKDIAASVSARGSLISLDNARELAVMCQSDTLTIKNEIDKLCSYAGNGEITADIIRNLVHRQSDVTFFKLADAVSAFNKRAAFEALDELMQDRDNRGAVLANITASFIDMYRAACARKCGKQVADVKADFAYVWEFKVKNAFRDSSKMSIRRLRECIRILRDTNITLNSGGCDEKTVLEQTVTKMLMTKN</sequence>
<evidence type="ECO:0000256" key="6">
    <source>
        <dbReference type="ARBA" id="ARBA00022932"/>
    </source>
</evidence>
<gene>
    <name evidence="11" type="ORF">SAMN02910265_01843</name>
</gene>
<dbReference type="GO" id="GO:0003677">
    <property type="term" value="F:DNA binding"/>
    <property type="evidence" value="ECO:0007669"/>
    <property type="project" value="InterPro"/>
</dbReference>
<dbReference type="Gene3D" id="1.20.272.10">
    <property type="match status" value="1"/>
</dbReference>
<accession>A0A1H6JU79</accession>
<dbReference type="PANTHER" id="PTHR34388">
    <property type="entry name" value="DNA POLYMERASE III SUBUNIT DELTA"/>
    <property type="match status" value="1"/>
</dbReference>
<dbReference type="OrthoDB" id="9775929at2"/>
<dbReference type="EC" id="2.7.7.7" evidence="1"/>
<dbReference type="PANTHER" id="PTHR34388:SF1">
    <property type="entry name" value="DNA POLYMERASE III SUBUNIT DELTA"/>
    <property type="match status" value="1"/>
</dbReference>
<evidence type="ECO:0000256" key="8">
    <source>
        <dbReference type="ARBA" id="ARBA00049244"/>
    </source>
</evidence>
<dbReference type="InterPro" id="IPR048466">
    <property type="entry name" value="DNA_pol3_delta-like_C"/>
</dbReference>
<evidence type="ECO:0000313" key="11">
    <source>
        <dbReference type="EMBL" id="SEH62632.1"/>
    </source>
</evidence>
<keyword evidence="6" id="KW-0239">DNA-directed DNA polymerase</keyword>
<evidence type="ECO:0000256" key="5">
    <source>
        <dbReference type="ARBA" id="ARBA00022705"/>
    </source>
</evidence>
<dbReference type="RefSeq" id="WP_074716657.1">
    <property type="nucleotide sequence ID" value="NZ_FNWV01000005.1"/>
</dbReference>
<name>A0A1H6JU79_RUMFL</name>
<dbReference type="AlphaFoldDB" id="A0A1H6JU79"/>
<proteinExistence type="inferred from homology"/>
<evidence type="ECO:0000259" key="9">
    <source>
        <dbReference type="Pfam" id="PF06144"/>
    </source>
</evidence>
<evidence type="ECO:0000313" key="12">
    <source>
        <dbReference type="Proteomes" id="UP000183190"/>
    </source>
</evidence>
<dbReference type="NCBIfam" id="TIGR01128">
    <property type="entry name" value="holA"/>
    <property type="match status" value="1"/>
</dbReference>
<evidence type="ECO:0000259" key="10">
    <source>
        <dbReference type="Pfam" id="PF21694"/>
    </source>
</evidence>
<dbReference type="EMBL" id="FNWV01000005">
    <property type="protein sequence ID" value="SEH62632.1"/>
    <property type="molecule type" value="Genomic_DNA"/>
</dbReference>
<dbReference type="Gene3D" id="1.10.8.60">
    <property type="match status" value="1"/>
</dbReference>
<organism evidence="11 12">
    <name type="scientific">Ruminococcus flavefaciens</name>
    <dbReference type="NCBI Taxonomy" id="1265"/>
    <lineage>
        <taxon>Bacteria</taxon>
        <taxon>Bacillati</taxon>
        <taxon>Bacillota</taxon>
        <taxon>Clostridia</taxon>
        <taxon>Eubacteriales</taxon>
        <taxon>Oscillospiraceae</taxon>
        <taxon>Ruminococcus</taxon>
    </lineage>
</organism>
<dbReference type="InterPro" id="IPR027417">
    <property type="entry name" value="P-loop_NTPase"/>
</dbReference>
<feature type="domain" description="DNA polymerase III delta subunit-like C-terminal" evidence="10">
    <location>
        <begin position="237"/>
        <end position="354"/>
    </location>
</feature>
<dbReference type="Pfam" id="PF21694">
    <property type="entry name" value="DNA_pol3_delta_C"/>
    <property type="match status" value="1"/>
</dbReference>
<dbReference type="Gene3D" id="3.40.50.300">
    <property type="entry name" value="P-loop containing nucleotide triphosphate hydrolases"/>
    <property type="match status" value="1"/>
</dbReference>
<dbReference type="Pfam" id="PF06144">
    <property type="entry name" value="DNA_pol3_delta"/>
    <property type="match status" value="1"/>
</dbReference>
<dbReference type="GO" id="GO:0006261">
    <property type="term" value="P:DNA-templated DNA replication"/>
    <property type="evidence" value="ECO:0007669"/>
    <property type="project" value="TreeGrafter"/>
</dbReference>
<comment type="catalytic activity">
    <reaction evidence="8">
        <text>DNA(n) + a 2'-deoxyribonucleoside 5'-triphosphate = DNA(n+1) + diphosphate</text>
        <dbReference type="Rhea" id="RHEA:22508"/>
        <dbReference type="Rhea" id="RHEA-COMP:17339"/>
        <dbReference type="Rhea" id="RHEA-COMP:17340"/>
        <dbReference type="ChEBI" id="CHEBI:33019"/>
        <dbReference type="ChEBI" id="CHEBI:61560"/>
        <dbReference type="ChEBI" id="CHEBI:173112"/>
        <dbReference type="EC" id="2.7.7.7"/>
    </reaction>
</comment>
<evidence type="ECO:0000256" key="1">
    <source>
        <dbReference type="ARBA" id="ARBA00012417"/>
    </source>
</evidence>
<dbReference type="SUPFAM" id="SSF48019">
    <property type="entry name" value="post-AAA+ oligomerization domain-like"/>
    <property type="match status" value="1"/>
</dbReference>
<reference evidence="11 12" key="1">
    <citation type="submission" date="2016-10" db="EMBL/GenBank/DDBJ databases">
        <authorList>
            <person name="de Groot N.N."/>
        </authorList>
    </citation>
    <scope>NUCLEOTIDE SEQUENCE [LARGE SCALE GENOMIC DNA]</scope>
    <source>
        <strain evidence="11 12">YAD2003</strain>
    </source>
</reference>
<dbReference type="InterPro" id="IPR010372">
    <property type="entry name" value="DNA_pol3_delta_N"/>
</dbReference>
<evidence type="ECO:0000256" key="2">
    <source>
        <dbReference type="ARBA" id="ARBA00017703"/>
    </source>
</evidence>
<dbReference type="GO" id="GO:0009360">
    <property type="term" value="C:DNA polymerase III complex"/>
    <property type="evidence" value="ECO:0007669"/>
    <property type="project" value="InterPro"/>
</dbReference>
<evidence type="ECO:0000256" key="7">
    <source>
        <dbReference type="ARBA" id="ARBA00034754"/>
    </source>
</evidence>
<dbReference type="Proteomes" id="UP000183190">
    <property type="component" value="Unassembled WGS sequence"/>
</dbReference>
<keyword evidence="3" id="KW-0808">Transferase</keyword>
<protein>
    <recommendedName>
        <fullName evidence="2">DNA polymerase III subunit delta</fullName>
        <ecNumber evidence="1">2.7.7.7</ecNumber>
    </recommendedName>
</protein>
<dbReference type="SUPFAM" id="SSF52540">
    <property type="entry name" value="P-loop containing nucleoside triphosphate hydrolases"/>
    <property type="match status" value="1"/>
</dbReference>
<feature type="domain" description="DNA polymerase III delta N-terminal" evidence="9">
    <location>
        <begin position="22"/>
        <end position="125"/>
    </location>
</feature>
<dbReference type="GO" id="GO:0003887">
    <property type="term" value="F:DNA-directed DNA polymerase activity"/>
    <property type="evidence" value="ECO:0007669"/>
    <property type="project" value="UniProtKB-KW"/>
</dbReference>
<evidence type="ECO:0000256" key="3">
    <source>
        <dbReference type="ARBA" id="ARBA00022679"/>
    </source>
</evidence>